<proteinExistence type="predicted"/>
<organism evidence="2 3">
    <name type="scientific">Acetobacterium fimetarium</name>
    <dbReference type="NCBI Taxonomy" id="52691"/>
    <lineage>
        <taxon>Bacteria</taxon>
        <taxon>Bacillati</taxon>
        <taxon>Bacillota</taxon>
        <taxon>Clostridia</taxon>
        <taxon>Eubacteriales</taxon>
        <taxon>Eubacteriaceae</taxon>
        <taxon>Acetobacterium</taxon>
    </lineage>
</organism>
<keyword evidence="1" id="KW-1133">Transmembrane helix</keyword>
<accession>A0ABR6WSE4</accession>
<keyword evidence="1" id="KW-0472">Membrane</keyword>
<dbReference type="EMBL" id="WJBC01000003">
    <property type="protein sequence ID" value="MBC3803423.1"/>
    <property type="molecule type" value="Genomic_DNA"/>
</dbReference>
<feature type="transmembrane region" description="Helical" evidence="1">
    <location>
        <begin position="41"/>
        <end position="61"/>
    </location>
</feature>
<name>A0ABR6WSE4_9FIRM</name>
<feature type="transmembrane region" description="Helical" evidence="1">
    <location>
        <begin position="130"/>
        <end position="151"/>
    </location>
</feature>
<dbReference type="RefSeq" id="WP_186841336.1">
    <property type="nucleotide sequence ID" value="NZ_WJBC01000003.1"/>
</dbReference>
<gene>
    <name evidence="2" type="ORF">GH808_03110</name>
</gene>
<protein>
    <submittedName>
        <fullName evidence="2">Uncharacterized protein</fullName>
    </submittedName>
</protein>
<dbReference type="Proteomes" id="UP000603234">
    <property type="component" value="Unassembled WGS sequence"/>
</dbReference>
<sequence>MLEIKNPEKQNIVLSLMAAVLGIIVIAVPFIFASMAVYNFYFIYCGAIVVIIALGYGYSFYRRYREFNAFLEKQDQALVWEYDEAQYTSFIGEMNSIQKTSDKKQVWILLGIELIIAILLALTFDGVMKLWGVAFFVVFGAGSLLFTLVLPHSYETRALVKPYVTIINEDSAYIMGHFHKWMKAEAKIKKTENGEKVYKVLAINYEKFTRNGRMYEEWSALIPDSDDKEILAEAKRQAGRINKLSRQREKEGAEINTFQKWFGKNKTKEAKSTETKALK</sequence>
<evidence type="ECO:0000313" key="2">
    <source>
        <dbReference type="EMBL" id="MBC3803423.1"/>
    </source>
</evidence>
<comment type="caution">
    <text evidence="2">The sequence shown here is derived from an EMBL/GenBank/DDBJ whole genome shotgun (WGS) entry which is preliminary data.</text>
</comment>
<feature type="transmembrane region" description="Helical" evidence="1">
    <location>
        <begin position="106"/>
        <end position="124"/>
    </location>
</feature>
<evidence type="ECO:0000313" key="3">
    <source>
        <dbReference type="Proteomes" id="UP000603234"/>
    </source>
</evidence>
<keyword evidence="1" id="KW-0812">Transmembrane</keyword>
<feature type="transmembrane region" description="Helical" evidence="1">
    <location>
        <begin position="12"/>
        <end position="35"/>
    </location>
</feature>
<reference evidence="2 3" key="1">
    <citation type="journal article" date="2020" name="mSystems">
        <title>Defining Genomic and Predicted Metabolic Features of the Acetobacterium Genus.</title>
        <authorList>
            <person name="Ross D.E."/>
            <person name="Marshall C.W."/>
            <person name="Gulliver D."/>
            <person name="May H.D."/>
            <person name="Norman R.S."/>
        </authorList>
    </citation>
    <scope>NUCLEOTIDE SEQUENCE [LARGE SCALE GENOMIC DNA]</scope>
    <source>
        <strain evidence="2 3">DSM 8238</strain>
    </source>
</reference>
<keyword evidence="3" id="KW-1185">Reference proteome</keyword>
<evidence type="ECO:0000256" key="1">
    <source>
        <dbReference type="SAM" id="Phobius"/>
    </source>
</evidence>